<dbReference type="PANTHER" id="PTHR23508:SF10">
    <property type="entry name" value="CARBOXYLIC ACID TRANSPORTER PROTEIN HOMOLOG"/>
    <property type="match status" value="1"/>
</dbReference>
<evidence type="ECO:0000256" key="8">
    <source>
        <dbReference type="ARBA" id="ARBA00023136"/>
    </source>
</evidence>
<evidence type="ECO:0000256" key="2">
    <source>
        <dbReference type="ARBA" id="ARBA00006508"/>
    </source>
</evidence>
<dbReference type="PROSITE" id="PS00216">
    <property type="entry name" value="SUGAR_TRANSPORT_1"/>
    <property type="match status" value="1"/>
</dbReference>
<dbReference type="HOGENOM" id="CLU_001265_46_4_6"/>
<dbReference type="PROSITE" id="PS50850">
    <property type="entry name" value="MFS"/>
    <property type="match status" value="1"/>
</dbReference>
<evidence type="ECO:0000256" key="3">
    <source>
        <dbReference type="ARBA" id="ARBA00022448"/>
    </source>
</evidence>
<dbReference type="GO" id="GO:0005886">
    <property type="term" value="C:plasma membrane"/>
    <property type="evidence" value="ECO:0007669"/>
    <property type="project" value="UniProtKB-SubCell"/>
</dbReference>
<evidence type="ECO:0000256" key="6">
    <source>
        <dbReference type="ARBA" id="ARBA00022692"/>
    </source>
</evidence>
<dbReference type="InterPro" id="IPR011701">
    <property type="entry name" value="MFS"/>
</dbReference>
<evidence type="ECO:0000313" key="11">
    <source>
        <dbReference type="EMBL" id="CAQ91028.1"/>
    </source>
</evidence>
<comment type="similarity">
    <text evidence="2">Belongs to the major facilitator superfamily. Aromatic acid:H(+) symporter (AAHS) (TC 2.A.1.15) family.</text>
</comment>
<evidence type="ECO:0000259" key="10">
    <source>
        <dbReference type="PROSITE" id="PS50850"/>
    </source>
</evidence>
<name>B7LTG9_ESCF3</name>
<feature type="transmembrane region" description="Helical" evidence="9">
    <location>
        <begin position="392"/>
        <end position="416"/>
    </location>
</feature>
<keyword evidence="4" id="KW-1003">Cell membrane</keyword>
<feature type="transmembrane region" description="Helical" evidence="9">
    <location>
        <begin position="157"/>
        <end position="180"/>
    </location>
</feature>
<evidence type="ECO:0000256" key="5">
    <source>
        <dbReference type="ARBA" id="ARBA00022519"/>
    </source>
</evidence>
<evidence type="ECO:0000256" key="1">
    <source>
        <dbReference type="ARBA" id="ARBA00004429"/>
    </source>
</evidence>
<dbReference type="InterPro" id="IPR004746">
    <property type="entry name" value="MFS_AAHS"/>
</dbReference>
<evidence type="ECO:0000256" key="7">
    <source>
        <dbReference type="ARBA" id="ARBA00022989"/>
    </source>
</evidence>
<feature type="transmembrane region" description="Helical" evidence="9">
    <location>
        <begin position="126"/>
        <end position="145"/>
    </location>
</feature>
<dbReference type="InterPro" id="IPR020846">
    <property type="entry name" value="MFS_dom"/>
</dbReference>
<evidence type="ECO:0000256" key="4">
    <source>
        <dbReference type="ARBA" id="ARBA00022475"/>
    </source>
</evidence>
<dbReference type="InterPro" id="IPR005829">
    <property type="entry name" value="Sugar_transporter_CS"/>
</dbReference>
<feature type="transmembrane region" description="Helical" evidence="9">
    <location>
        <begin position="263"/>
        <end position="284"/>
    </location>
</feature>
<dbReference type="NCBIfam" id="TIGR00895">
    <property type="entry name" value="2A0115"/>
    <property type="match status" value="1"/>
</dbReference>
<feature type="transmembrane region" description="Helical" evidence="9">
    <location>
        <begin position="332"/>
        <end position="349"/>
    </location>
</feature>
<dbReference type="GO" id="GO:0046943">
    <property type="term" value="F:carboxylic acid transmembrane transporter activity"/>
    <property type="evidence" value="ECO:0007669"/>
    <property type="project" value="TreeGrafter"/>
</dbReference>
<gene>
    <name evidence="11" type="ordered locus">EFER_3556</name>
</gene>
<dbReference type="AlphaFoldDB" id="B7LTG9"/>
<feature type="domain" description="Major facilitator superfamily (MFS) profile" evidence="10">
    <location>
        <begin position="34"/>
        <end position="448"/>
    </location>
</feature>
<feature type="transmembrane region" description="Helical" evidence="9">
    <location>
        <begin position="32"/>
        <end position="57"/>
    </location>
</feature>
<dbReference type="PROSITE" id="PS00217">
    <property type="entry name" value="SUGAR_TRANSPORT_2"/>
    <property type="match status" value="1"/>
</dbReference>
<feature type="transmembrane region" description="Helical" evidence="9">
    <location>
        <begin position="186"/>
        <end position="208"/>
    </location>
</feature>
<evidence type="ECO:0000256" key="9">
    <source>
        <dbReference type="SAM" id="Phobius"/>
    </source>
</evidence>
<keyword evidence="7 9" id="KW-1133">Transmembrane helix</keyword>
<dbReference type="PANTHER" id="PTHR23508">
    <property type="entry name" value="CARBOXYLIC ACID TRANSPORTER PROTEIN HOMOLOG"/>
    <property type="match status" value="1"/>
</dbReference>
<keyword evidence="12" id="KW-1185">Reference proteome</keyword>
<reference evidence="12" key="1">
    <citation type="journal article" date="2009" name="PLoS Genet.">
        <title>Organised genome dynamics in the Escherichia coli species results in highly diverse adaptive paths.</title>
        <authorList>
            <person name="Touchon M."/>
            <person name="Hoede C."/>
            <person name="Tenaillon O."/>
            <person name="Barbe V."/>
            <person name="Baeriswyl S."/>
            <person name="Bidet P."/>
            <person name="Bingen E."/>
            <person name="Bonacorsi S."/>
            <person name="Bouchier C."/>
            <person name="Bouvet O."/>
            <person name="Calteau A."/>
            <person name="Chiapello H."/>
            <person name="Clermont O."/>
            <person name="Cruveiller S."/>
            <person name="Danchin A."/>
            <person name="Diard M."/>
            <person name="Dossat C."/>
            <person name="Karoui M.E."/>
            <person name="Frapy E."/>
            <person name="Garry L."/>
            <person name="Ghigo J.M."/>
            <person name="Gilles A.M."/>
            <person name="Johnson J."/>
            <person name="Le Bouguenec C."/>
            <person name="Lescat M."/>
            <person name="Mangenot S."/>
            <person name="Martinez-Jehanne V."/>
            <person name="Matic I."/>
            <person name="Nassif X."/>
            <person name="Oztas S."/>
            <person name="Petit M.A."/>
            <person name="Pichon C."/>
            <person name="Rouy Z."/>
            <person name="Ruf C.S."/>
            <person name="Schneider D."/>
            <person name="Tourret J."/>
            <person name="Vacherie B."/>
            <person name="Vallenet D."/>
            <person name="Medigue C."/>
            <person name="Rocha E.P.C."/>
            <person name="Denamur E."/>
        </authorList>
    </citation>
    <scope>NUCLEOTIDE SEQUENCE [LARGE SCALE GENOMIC DNA]</scope>
    <source>
        <strain evidence="12">ATCC 35469 / DSM 13698 / BCRC 15582 / CCUG 18766 / IAM 14443 / JCM 21226 / LMG 7866 / NBRC 102419 / NCTC 12128 / CDC 0568-73</strain>
    </source>
</reference>
<dbReference type="KEGG" id="efe:EFER_3556"/>
<feature type="transmembrane region" description="Helical" evidence="9">
    <location>
        <begin position="69"/>
        <end position="88"/>
    </location>
</feature>
<dbReference type="CDD" id="cd17365">
    <property type="entry name" value="MFS_PcaK_like"/>
    <property type="match status" value="1"/>
</dbReference>
<organism evidence="11 12">
    <name type="scientific">Escherichia fergusonii (strain ATCC 35469 / DSM 13698 / CCUG 18766 / IAM 14443 / JCM 21226 / LMG 7866 / NBRC 102419 / NCTC 12128 / CDC 0568-73)</name>
    <dbReference type="NCBI Taxonomy" id="585054"/>
    <lineage>
        <taxon>Bacteria</taxon>
        <taxon>Pseudomonadati</taxon>
        <taxon>Pseudomonadota</taxon>
        <taxon>Gammaproteobacteria</taxon>
        <taxon>Enterobacterales</taxon>
        <taxon>Enterobacteriaceae</taxon>
        <taxon>Escherichia</taxon>
    </lineage>
</organism>
<dbReference type="Gene3D" id="1.20.1250.20">
    <property type="entry name" value="MFS general substrate transporter like domains"/>
    <property type="match status" value="2"/>
</dbReference>
<feature type="transmembrane region" description="Helical" evidence="9">
    <location>
        <begin position="100"/>
        <end position="120"/>
    </location>
</feature>
<dbReference type="Pfam" id="PF07690">
    <property type="entry name" value="MFS_1"/>
    <property type="match status" value="1"/>
</dbReference>
<dbReference type="InterPro" id="IPR036259">
    <property type="entry name" value="MFS_trans_sf"/>
</dbReference>
<keyword evidence="6 9" id="KW-0812">Transmembrane</keyword>
<proteinExistence type="inferred from homology"/>
<keyword evidence="8 9" id="KW-0472">Membrane</keyword>
<keyword evidence="5" id="KW-0997">Cell inner membrane</keyword>
<accession>B7LTG9</accession>
<feature type="transmembrane region" description="Helical" evidence="9">
    <location>
        <begin position="304"/>
        <end position="323"/>
    </location>
</feature>
<dbReference type="SUPFAM" id="SSF103473">
    <property type="entry name" value="MFS general substrate transporter"/>
    <property type="match status" value="1"/>
</dbReference>
<evidence type="ECO:0000313" key="12">
    <source>
        <dbReference type="Proteomes" id="UP000000745"/>
    </source>
</evidence>
<dbReference type="EMBL" id="CU928158">
    <property type="protein sequence ID" value="CAQ91028.1"/>
    <property type="molecule type" value="Genomic_DNA"/>
</dbReference>
<sequence length="466" mass="49987">MPALLCRNNRMTNRTTDIQAFINQHPFSRYQWMILVLCFVTVAMDGFDTAIIGFIASDLVQEWGVEKSALGPVMSAALVGLAVGALTAGPMADRIGRKKVLIMSILVFGGFSLLTAFASTLNQLTALRFLTGLGLGAAMPNAATLMSEYAPERRRALLVNLMFVGFPIGSSMGGFISAWLIPHYGWQSVLILGGIMPLILAVVLIFLLPESARYLVVKNKSQQQIGTILRRIAPVPEQTYFVLREAGLVKEKSALGVIFSPRYAVGTVMLCLTYFMGLLIFYLLTSWLPLLIRETGATLSQASIITALFPLGGGIGVLLLGALMDKLNPNKVVAVGWLLTGIFVCLVGFSTSNLVLMGVMVFIAGTIMNGAQSSMPALAAGFYPTQGRATGVAWMLGLGRFGGILGAFSGAFLMQAQLSFETIFTFLAIPALVSALALMVKYWVGKRQLPLTQSATEDLSSATQKA</sequence>
<feature type="transmembrane region" description="Helical" evidence="9">
    <location>
        <begin position="422"/>
        <end position="444"/>
    </location>
</feature>
<keyword evidence="3" id="KW-0813">Transport</keyword>
<comment type="subcellular location">
    <subcellularLocation>
        <location evidence="1">Cell inner membrane</location>
        <topology evidence="1">Multi-pass membrane protein</topology>
    </subcellularLocation>
</comment>
<protein>
    <submittedName>
        <fullName evidence="11">Aromatic acid, possibly hydroxybenzoate, transporter</fullName>
    </submittedName>
</protein>
<dbReference type="Proteomes" id="UP000000745">
    <property type="component" value="Chromosome"/>
</dbReference>